<dbReference type="FunFam" id="2.40.70.10:FF:000056">
    <property type="entry name" value="Eukaryotic aspartyl protease family protein"/>
    <property type="match status" value="1"/>
</dbReference>
<dbReference type="Gene3D" id="2.40.70.10">
    <property type="entry name" value="Acid Proteases"/>
    <property type="match status" value="2"/>
</dbReference>
<sequence length="531" mass="58420">MKMDLGTRLAFLGGILVLALFSTVSGNFLFPVQHKFKGRGRSLRTLKDHDMRRHARTLSSVDVQLGGNSMLTDVGLWVPIFMQIGGAPLSCLLLNLESFGGLSDNELDAFVGLYFAKLRIGSPPKDYYVQVDTGSDILWVNCIDCQKCPTKSHLGIDLTLYDPKSSSTSKLVTCDQEFCISTYDGPLPGCRPELRCKYNVVYADGSTTTGYFVKDTIHFEKLIGNQQTQSENGSVIFGCGAKQSGDPGATSVALDGIIGFGQANSSMISQLAVAGKVKKTFAHCLDNVNGGGIFAIGEVVEPQVNTTPMVPNQAHYNVIMKAIEVGGDVLELPTDIFDTGDRTGTIVDSGTTFAYLPDTVYDPLMTKVLAQQPGLKLHTVDDEFTCFEYNDKVDDGFPVITLHFDKSLILTVYPHDYLFQVRDHVWCIGWQNSGMKSKDVKQVTLLGDMVLANKLVVYDAENQVIGWREYNCSSTIKLKDESGSVYTVGHHNLSSEYKYNWGLMFYGLKMGNALRIYTMDSYNFDCGSKAL</sequence>
<evidence type="ECO:0000256" key="3">
    <source>
        <dbReference type="ARBA" id="ARBA00022750"/>
    </source>
</evidence>
<dbReference type="Proteomes" id="UP000813462">
    <property type="component" value="Unassembled WGS sequence"/>
</dbReference>
<organism evidence="8 9">
    <name type="scientific">Ziziphus jujuba var. spinosa</name>
    <dbReference type="NCBI Taxonomy" id="714518"/>
    <lineage>
        <taxon>Eukaryota</taxon>
        <taxon>Viridiplantae</taxon>
        <taxon>Streptophyta</taxon>
        <taxon>Embryophyta</taxon>
        <taxon>Tracheophyta</taxon>
        <taxon>Spermatophyta</taxon>
        <taxon>Magnoliopsida</taxon>
        <taxon>eudicotyledons</taxon>
        <taxon>Gunneridae</taxon>
        <taxon>Pentapetalae</taxon>
        <taxon>rosids</taxon>
        <taxon>fabids</taxon>
        <taxon>Rosales</taxon>
        <taxon>Rhamnaceae</taxon>
        <taxon>Paliureae</taxon>
        <taxon>Ziziphus</taxon>
    </lineage>
</organism>
<dbReference type="InterPro" id="IPR033121">
    <property type="entry name" value="PEPTIDASE_A1"/>
</dbReference>
<keyword evidence="4" id="KW-0378">Hydrolase</keyword>
<feature type="domain" description="Peptidase A1" evidence="7">
    <location>
        <begin position="114"/>
        <end position="468"/>
    </location>
</feature>
<dbReference type="InterPro" id="IPR032861">
    <property type="entry name" value="TAXi_N"/>
</dbReference>
<comment type="similarity">
    <text evidence="1">Belongs to the peptidase A1 family.</text>
</comment>
<gene>
    <name evidence="8" type="ORF">FEM48_Zijuj02G0187900</name>
</gene>
<dbReference type="Pfam" id="PF14543">
    <property type="entry name" value="TAXi_N"/>
    <property type="match status" value="1"/>
</dbReference>
<dbReference type="Pfam" id="PF14541">
    <property type="entry name" value="TAXi_C"/>
    <property type="match status" value="1"/>
</dbReference>
<dbReference type="InterPro" id="IPR032799">
    <property type="entry name" value="TAXi_C"/>
</dbReference>
<dbReference type="InterPro" id="IPR034161">
    <property type="entry name" value="Pepsin-like_plant"/>
</dbReference>
<dbReference type="SUPFAM" id="SSF50630">
    <property type="entry name" value="Acid proteases"/>
    <property type="match status" value="1"/>
</dbReference>
<dbReference type="InterPro" id="IPR001461">
    <property type="entry name" value="Aspartic_peptidase_A1"/>
</dbReference>
<feature type="active site" evidence="6">
    <location>
        <position position="132"/>
    </location>
</feature>
<dbReference type="CDD" id="cd05476">
    <property type="entry name" value="pepsin_A_like_plant"/>
    <property type="match status" value="1"/>
</dbReference>
<feature type="active site" evidence="6">
    <location>
        <position position="348"/>
    </location>
</feature>
<dbReference type="PROSITE" id="PS51767">
    <property type="entry name" value="PEPTIDASE_A1"/>
    <property type="match status" value="1"/>
</dbReference>
<protein>
    <recommendedName>
        <fullName evidence="7">Peptidase A1 domain-containing protein</fullName>
    </recommendedName>
</protein>
<evidence type="ECO:0000256" key="4">
    <source>
        <dbReference type="ARBA" id="ARBA00022801"/>
    </source>
</evidence>
<name>A0A978VXC8_ZIZJJ</name>
<dbReference type="FunFam" id="2.40.70.10:FF:000028">
    <property type="entry name" value="Eukaryotic aspartyl protease family protein"/>
    <property type="match status" value="1"/>
</dbReference>
<dbReference type="PANTHER" id="PTHR13683">
    <property type="entry name" value="ASPARTYL PROTEASES"/>
    <property type="match status" value="1"/>
</dbReference>
<evidence type="ECO:0000256" key="5">
    <source>
        <dbReference type="ARBA" id="ARBA00023180"/>
    </source>
</evidence>
<evidence type="ECO:0000313" key="9">
    <source>
        <dbReference type="Proteomes" id="UP000813462"/>
    </source>
</evidence>
<evidence type="ECO:0000259" key="7">
    <source>
        <dbReference type="PROSITE" id="PS51767"/>
    </source>
</evidence>
<dbReference type="PRINTS" id="PR00792">
    <property type="entry name" value="PEPSIN"/>
</dbReference>
<evidence type="ECO:0000256" key="1">
    <source>
        <dbReference type="ARBA" id="ARBA00007447"/>
    </source>
</evidence>
<proteinExistence type="inferred from homology"/>
<dbReference type="AlphaFoldDB" id="A0A978VXC8"/>
<reference evidence="8" key="1">
    <citation type="journal article" date="2021" name="Front. Plant Sci.">
        <title>Chromosome-Scale Genome Assembly for Chinese Sour Jujube and Insights Into Its Genome Evolution and Domestication Signature.</title>
        <authorList>
            <person name="Shen L.-Y."/>
            <person name="Luo H."/>
            <person name="Wang X.-L."/>
            <person name="Wang X.-M."/>
            <person name="Qiu X.-J."/>
            <person name="Liu H."/>
            <person name="Zhou S.-S."/>
            <person name="Jia K.-H."/>
            <person name="Nie S."/>
            <person name="Bao Y.-T."/>
            <person name="Zhang R.-G."/>
            <person name="Yun Q.-Z."/>
            <person name="Chai Y.-H."/>
            <person name="Lu J.-Y."/>
            <person name="Li Y."/>
            <person name="Zhao S.-W."/>
            <person name="Mao J.-F."/>
            <person name="Jia S.-G."/>
            <person name="Mao Y.-M."/>
        </authorList>
    </citation>
    <scope>NUCLEOTIDE SEQUENCE</scope>
    <source>
        <strain evidence="8">AT0</strain>
        <tissue evidence="8">Leaf</tissue>
    </source>
</reference>
<keyword evidence="2" id="KW-0645">Protease</keyword>
<dbReference type="GO" id="GO:0004190">
    <property type="term" value="F:aspartic-type endopeptidase activity"/>
    <property type="evidence" value="ECO:0007669"/>
    <property type="project" value="UniProtKB-KW"/>
</dbReference>
<dbReference type="PANTHER" id="PTHR13683:SF768">
    <property type="entry name" value="EUKARYOTIC ASPARTYL PROTEASE FAMILY PROTEIN"/>
    <property type="match status" value="1"/>
</dbReference>
<evidence type="ECO:0000313" key="8">
    <source>
        <dbReference type="EMBL" id="KAH7543473.1"/>
    </source>
</evidence>
<dbReference type="EMBL" id="JAEACU010000002">
    <property type="protein sequence ID" value="KAH7543473.1"/>
    <property type="molecule type" value="Genomic_DNA"/>
</dbReference>
<keyword evidence="5" id="KW-0325">Glycoprotein</keyword>
<accession>A0A978VXC8</accession>
<dbReference type="GO" id="GO:0006508">
    <property type="term" value="P:proteolysis"/>
    <property type="evidence" value="ECO:0007669"/>
    <property type="project" value="UniProtKB-KW"/>
</dbReference>
<comment type="caution">
    <text evidence="8">The sequence shown here is derived from an EMBL/GenBank/DDBJ whole genome shotgun (WGS) entry which is preliminary data.</text>
</comment>
<evidence type="ECO:0000256" key="2">
    <source>
        <dbReference type="ARBA" id="ARBA00022670"/>
    </source>
</evidence>
<dbReference type="InterPro" id="IPR021109">
    <property type="entry name" value="Peptidase_aspartic_dom_sf"/>
</dbReference>
<keyword evidence="3" id="KW-0064">Aspartyl protease</keyword>
<evidence type="ECO:0000256" key="6">
    <source>
        <dbReference type="PIRSR" id="PIRSR601461-1"/>
    </source>
</evidence>